<evidence type="ECO:0000256" key="7">
    <source>
        <dbReference type="SAM" id="Phobius"/>
    </source>
</evidence>
<accession>A8H6P4</accession>
<dbReference type="Gene3D" id="3.60.20.10">
    <property type="entry name" value="Glutamine Phosphoribosylpyrophosphate, subunit 1, domain 1"/>
    <property type="match status" value="1"/>
</dbReference>
<dbReference type="EMBL" id="CP000851">
    <property type="protein sequence ID" value="ABV88231.1"/>
    <property type="molecule type" value="Genomic_DNA"/>
</dbReference>
<dbReference type="Gene3D" id="2.30.120.10">
    <property type="match status" value="1"/>
</dbReference>
<dbReference type="InterPro" id="IPR002692">
    <property type="entry name" value="S45"/>
</dbReference>
<dbReference type="AlphaFoldDB" id="A8H6P4"/>
<feature type="transmembrane region" description="Helical" evidence="7">
    <location>
        <begin position="7"/>
        <end position="27"/>
    </location>
</feature>
<dbReference type="RefSeq" id="WP_012156136.1">
    <property type="nucleotide sequence ID" value="NC_009901.1"/>
</dbReference>
<keyword evidence="2 8" id="KW-0378">Hydrolase</keyword>
<keyword evidence="9" id="KW-1185">Reference proteome</keyword>
<dbReference type="InterPro" id="IPR029055">
    <property type="entry name" value="Ntn_hydrolases_N"/>
</dbReference>
<dbReference type="eggNOG" id="COG2366">
    <property type="taxonomic scope" value="Bacteria"/>
</dbReference>
<dbReference type="Gene3D" id="1.10.1400.10">
    <property type="match status" value="1"/>
</dbReference>
<evidence type="ECO:0000256" key="5">
    <source>
        <dbReference type="PIRSR" id="PIRSR001227-1"/>
    </source>
</evidence>
<evidence type="ECO:0000256" key="3">
    <source>
        <dbReference type="ARBA" id="ARBA00023145"/>
    </source>
</evidence>
<keyword evidence="7" id="KW-1133">Transmembrane helix</keyword>
<evidence type="ECO:0000256" key="1">
    <source>
        <dbReference type="ARBA" id="ARBA00006586"/>
    </source>
</evidence>
<keyword evidence="6" id="KW-0479">Metal-binding</keyword>
<comment type="cofactor">
    <cofactor evidence="6">
        <name>Ca(2+)</name>
        <dbReference type="ChEBI" id="CHEBI:29108"/>
    </cofactor>
    <text evidence="6">Binds 1 Ca(2+) ion per dimer.</text>
</comment>
<keyword evidence="6" id="KW-0106">Calcium</keyword>
<feature type="active site" description="Nucleophile" evidence="5">
    <location>
        <position position="252"/>
    </location>
</feature>
<evidence type="ECO:0000256" key="6">
    <source>
        <dbReference type="PIRSR" id="PIRSR001227-2"/>
    </source>
</evidence>
<dbReference type="PANTHER" id="PTHR34218:SF4">
    <property type="entry name" value="ACYL-HOMOSERINE LACTONE ACYLASE QUIP"/>
    <property type="match status" value="1"/>
</dbReference>
<dbReference type="PANTHER" id="PTHR34218">
    <property type="entry name" value="PEPTIDASE S45 PENICILLIN AMIDASE"/>
    <property type="match status" value="1"/>
</dbReference>
<comment type="similarity">
    <text evidence="1">Belongs to the peptidase S45 family.</text>
</comment>
<dbReference type="InterPro" id="IPR014395">
    <property type="entry name" value="Pen/GL7ACA/AHL_acylase"/>
</dbReference>
<name>A8H6P4_SHEPA</name>
<dbReference type="OrthoDB" id="9760084at2"/>
<gene>
    <name evidence="8" type="ordered locus">Spea_2914</name>
</gene>
<dbReference type="KEGG" id="spl:Spea_2914"/>
<evidence type="ECO:0000256" key="2">
    <source>
        <dbReference type="ARBA" id="ARBA00022801"/>
    </source>
</evidence>
<dbReference type="InterPro" id="IPR023343">
    <property type="entry name" value="Penicillin_amidase_dom1"/>
</dbReference>
<evidence type="ECO:0000313" key="9">
    <source>
        <dbReference type="Proteomes" id="UP000002608"/>
    </source>
</evidence>
<proteinExistence type="inferred from homology"/>
<reference evidence="8 9" key="1">
    <citation type="submission" date="2007-10" db="EMBL/GenBank/DDBJ databases">
        <title>Complete sequence of Shewanella pealeana ATCC 700345.</title>
        <authorList>
            <consortium name="US DOE Joint Genome Institute"/>
            <person name="Copeland A."/>
            <person name="Lucas S."/>
            <person name="Lapidus A."/>
            <person name="Barry K."/>
            <person name="Glavina del Rio T."/>
            <person name="Dalin E."/>
            <person name="Tice H."/>
            <person name="Pitluck S."/>
            <person name="Chertkov O."/>
            <person name="Brettin T."/>
            <person name="Bruce D."/>
            <person name="Detter J.C."/>
            <person name="Han C."/>
            <person name="Schmutz J."/>
            <person name="Larimer F."/>
            <person name="Land M."/>
            <person name="Hauser L."/>
            <person name="Kyrpides N."/>
            <person name="Kim E."/>
            <person name="Zhao J.-S.Z."/>
            <person name="Manno D."/>
            <person name="Hawari J."/>
            <person name="Richardson P."/>
        </authorList>
    </citation>
    <scope>NUCLEOTIDE SEQUENCE [LARGE SCALE GENOMIC DNA]</scope>
    <source>
        <strain evidence="9">ATCC 700345 / ANG-SQ1</strain>
    </source>
</reference>
<organism evidence="8 9">
    <name type="scientific">Shewanella pealeana (strain ATCC 700345 / ANG-SQ1)</name>
    <dbReference type="NCBI Taxonomy" id="398579"/>
    <lineage>
        <taxon>Bacteria</taxon>
        <taxon>Pseudomonadati</taxon>
        <taxon>Pseudomonadota</taxon>
        <taxon>Gammaproteobacteria</taxon>
        <taxon>Alteromonadales</taxon>
        <taxon>Shewanellaceae</taxon>
        <taxon>Shewanella</taxon>
    </lineage>
</organism>
<keyword evidence="7" id="KW-0472">Membrane</keyword>
<dbReference type="CDD" id="cd03747">
    <property type="entry name" value="Ntn_PGA_like"/>
    <property type="match status" value="1"/>
</dbReference>
<dbReference type="PIRSF" id="PIRSF001227">
    <property type="entry name" value="Pen_acylase"/>
    <property type="match status" value="1"/>
</dbReference>
<comment type="subunit">
    <text evidence="4">Heterodimer of an alpha subunit and a beta subunit processed from the same precursor.</text>
</comment>
<dbReference type="InterPro" id="IPR043146">
    <property type="entry name" value="Penicillin_amidase_N_B-knob"/>
</dbReference>
<dbReference type="HOGENOM" id="CLU_011790_4_0_6"/>
<evidence type="ECO:0000256" key="4">
    <source>
        <dbReference type="ARBA" id="ARBA00038735"/>
    </source>
</evidence>
<feature type="binding site" evidence="6">
    <location>
        <position position="328"/>
    </location>
    <ligand>
        <name>Ca(2+)</name>
        <dbReference type="ChEBI" id="CHEBI:29108"/>
    </ligand>
</feature>
<feature type="binding site" evidence="6">
    <location>
        <position position="331"/>
    </location>
    <ligand>
        <name>Ca(2+)</name>
        <dbReference type="ChEBI" id="CHEBI:29108"/>
    </ligand>
</feature>
<sequence length="770" mass="85372">MHKTIKIALIGTSSVAAAVAGGLYLTLSLSLPKLDTDVISENIKQPVSLARDRLGTAIIHASDRQDAAYGLGYAHGQDRFFQMDLLRRNSAGELAEIFGEKALDLDKRRRFHQLRKRAELIVTKLDATHLKVLTTYAQGVNDALAAQSLSSFEYIVTGANPKPWVPADSLLVIYSMYLDLQGNTIKRDLALTQIQDLFGEKMVDFLIQPSQYQAALDGSQLALTAMPIPPLSNNMLAQAKFQQIAEPLDIGSNNWAVTGELTANGKAMLSDDMHLSFAVPIIWYRAQLNYQKEGVEQQVTGVSLPGAPAIVVGSNGKVAWGFTNAYIDTADWIAIDEQTPIYFEHETIALPDSEVSYTIEMSPFGPVKEVGDKRYALSWVGHSDYAVDMQLIELDSIGNVEQGIEVAEKMGIPVQNMLLVDSNGSVAWKPAGAYPSRTNPSNVAMATTDFQSVNWQQDKAVLPQVINPENNRLWTGNSRVVSVEQQQLLGDGGYALGARSMQIRDRLFESDRFSVEDFYQLQLDNEARFLMDWQQLLLNQLSQQPERFAKDIEYLTSWQACACSDSVGYTLVRHFRTRVIDTTFAPIETELAKSELSLSAIKRYLEPGIWQLINAQEPSWLPQDEHSWSGYLLQIYLNVKEASLAKYSDNNDMADLAWGKVNQLKIQHPFSKQIPALSSLLDMPVVEGFGDSFMPAVQGASFGASQRFIVQPGDEVNAIMTIPGGQSGHPLSAFYRSGFDDYVTQQSTPLLPGEAIHRLEITPEVKRGYE</sequence>
<dbReference type="GO" id="GO:0046872">
    <property type="term" value="F:metal ion binding"/>
    <property type="evidence" value="ECO:0007669"/>
    <property type="project" value="UniProtKB-KW"/>
</dbReference>
<dbReference type="Gene3D" id="1.10.439.10">
    <property type="entry name" value="Penicillin Amidohydrolase, domain 1"/>
    <property type="match status" value="1"/>
</dbReference>
<keyword evidence="3" id="KW-0865">Zymogen</keyword>
<protein>
    <submittedName>
        <fullName evidence="8">Penicillin amidase</fullName>
        <ecNumber evidence="8">3.5.1.11</ecNumber>
    </submittedName>
</protein>
<dbReference type="Pfam" id="PF01804">
    <property type="entry name" value="Penicil_amidase"/>
    <property type="match status" value="1"/>
</dbReference>
<evidence type="ECO:0000313" key="8">
    <source>
        <dbReference type="EMBL" id="ABV88231.1"/>
    </source>
</evidence>
<dbReference type="GO" id="GO:0008953">
    <property type="term" value="F:penicillin amidase activity"/>
    <property type="evidence" value="ECO:0007669"/>
    <property type="project" value="UniProtKB-EC"/>
</dbReference>
<dbReference type="Proteomes" id="UP000002608">
    <property type="component" value="Chromosome"/>
</dbReference>
<dbReference type="GO" id="GO:0017000">
    <property type="term" value="P:antibiotic biosynthetic process"/>
    <property type="evidence" value="ECO:0007669"/>
    <property type="project" value="InterPro"/>
</dbReference>
<dbReference type="InterPro" id="IPR043147">
    <property type="entry name" value="Penicillin_amidase_A-knob"/>
</dbReference>
<keyword evidence="7" id="KW-0812">Transmembrane</keyword>
<dbReference type="MEROPS" id="S45.003"/>
<dbReference type="SUPFAM" id="SSF56235">
    <property type="entry name" value="N-terminal nucleophile aminohydrolases (Ntn hydrolases)"/>
    <property type="match status" value="1"/>
</dbReference>
<dbReference type="EC" id="3.5.1.11" evidence="8"/>